<dbReference type="InterPro" id="IPR045584">
    <property type="entry name" value="Pilin-like"/>
</dbReference>
<gene>
    <name evidence="2" type="ORF">IPK02_04235</name>
</gene>
<protein>
    <submittedName>
        <fullName evidence="2">Prepilin-type N-terminal cleavage/methylation domain-containing protein</fullName>
    </submittedName>
</protein>
<organism evidence="2 3">
    <name type="scientific">Candidatus Accumulibacter affinis</name>
    <dbReference type="NCBI Taxonomy" id="2954384"/>
    <lineage>
        <taxon>Bacteria</taxon>
        <taxon>Pseudomonadati</taxon>
        <taxon>Pseudomonadota</taxon>
        <taxon>Betaproteobacteria</taxon>
        <taxon>Candidatus Accumulibacter</taxon>
    </lineage>
</organism>
<evidence type="ECO:0000313" key="3">
    <source>
        <dbReference type="Proteomes" id="UP000706151"/>
    </source>
</evidence>
<feature type="transmembrane region" description="Helical" evidence="1">
    <location>
        <begin position="20"/>
        <end position="41"/>
    </location>
</feature>
<keyword evidence="1" id="KW-0812">Transmembrane</keyword>
<dbReference type="EMBL" id="JADJOT010000003">
    <property type="protein sequence ID" value="MBK7953240.1"/>
    <property type="molecule type" value="Genomic_DNA"/>
</dbReference>
<dbReference type="Pfam" id="PF07963">
    <property type="entry name" value="N_methyl"/>
    <property type="match status" value="1"/>
</dbReference>
<keyword evidence="1" id="KW-1133">Transmembrane helix</keyword>
<sequence length="260" mass="27133">MTSECRLLRQDRGFTLTELAVVMVIAALLVGGLLLPLSAQLDVRNLNDNRKAMAEVREALLGFAAANGRLPCPAATTTASEVAGAGVESALVSGVCPNHTGVLPWATLGVSEGDAWGHRFTYRVSPVFVQSVPPPGTAWPSPCTTNPQNAAFVLCSRGELDILSSTGGNGIASDVPAVIISHGKNGNGAYTAEGTQLAVGSDADERENQIVSSGATGWTDDGMAKKFVKRSTPTASYDDEVVWIPPGLLFNRMITAGRLP</sequence>
<evidence type="ECO:0000313" key="2">
    <source>
        <dbReference type="EMBL" id="MBK7953240.1"/>
    </source>
</evidence>
<dbReference type="InterPro" id="IPR012902">
    <property type="entry name" value="N_methyl_site"/>
</dbReference>
<name>A0A935TFD6_9PROT</name>
<proteinExistence type="predicted"/>
<dbReference type="Proteomes" id="UP000706151">
    <property type="component" value="Unassembled WGS sequence"/>
</dbReference>
<dbReference type="SUPFAM" id="SSF54523">
    <property type="entry name" value="Pili subunits"/>
    <property type="match status" value="1"/>
</dbReference>
<evidence type="ECO:0000256" key="1">
    <source>
        <dbReference type="SAM" id="Phobius"/>
    </source>
</evidence>
<reference evidence="2 3" key="1">
    <citation type="submission" date="2020-10" db="EMBL/GenBank/DDBJ databases">
        <title>Connecting structure to function with the recovery of over 1000 high-quality activated sludge metagenome-assembled genomes encoding full-length rRNA genes using long-read sequencing.</title>
        <authorList>
            <person name="Singleton C.M."/>
            <person name="Petriglieri F."/>
            <person name="Kristensen J.M."/>
            <person name="Kirkegaard R.H."/>
            <person name="Michaelsen T.Y."/>
            <person name="Andersen M.H."/>
            <person name="Karst S.M."/>
            <person name="Dueholm M.S."/>
            <person name="Nielsen P.H."/>
            <person name="Albertsen M."/>
        </authorList>
    </citation>
    <scope>NUCLEOTIDE SEQUENCE [LARGE SCALE GENOMIC DNA]</scope>
    <source>
        <strain evidence="2">Fred_18-Q3-R57-64_BAT3C.720</strain>
    </source>
</reference>
<dbReference type="NCBIfam" id="TIGR02532">
    <property type="entry name" value="IV_pilin_GFxxxE"/>
    <property type="match status" value="1"/>
</dbReference>
<keyword evidence="1" id="KW-0472">Membrane</keyword>
<comment type="caution">
    <text evidence="2">The sequence shown here is derived from an EMBL/GenBank/DDBJ whole genome shotgun (WGS) entry which is preliminary data.</text>
</comment>
<dbReference type="AlphaFoldDB" id="A0A935TFD6"/>
<accession>A0A935TFD6</accession>